<dbReference type="RefSeq" id="WP_301591824.1">
    <property type="nucleotide sequence ID" value="NZ_JAPFQI010000018.1"/>
</dbReference>
<dbReference type="Pfam" id="PF09722">
    <property type="entry name" value="Xre_MbcA_ParS_C"/>
    <property type="match status" value="1"/>
</dbReference>
<dbReference type="Proteomes" id="UP001526430">
    <property type="component" value="Unassembled WGS sequence"/>
</dbReference>
<sequence>MLFRVGIVLNIHKALRVLHGSEQEALAWLATPHQAAPFRGQAPMDLVTSGSQDIW</sequence>
<dbReference type="EMBL" id="JAPFQI010000018">
    <property type="protein sequence ID" value="MCW8087602.1"/>
    <property type="molecule type" value="Genomic_DNA"/>
</dbReference>
<proteinExistence type="predicted"/>
<feature type="domain" description="Antitoxin Xre/MbcA/ParS-like toxin-binding" evidence="1">
    <location>
        <begin position="14"/>
        <end position="51"/>
    </location>
</feature>
<keyword evidence="3" id="KW-1185">Reference proteome</keyword>
<evidence type="ECO:0000259" key="1">
    <source>
        <dbReference type="Pfam" id="PF09722"/>
    </source>
</evidence>
<comment type="caution">
    <text evidence="2">The sequence shown here is derived from an EMBL/GenBank/DDBJ whole genome shotgun (WGS) entry which is preliminary data.</text>
</comment>
<evidence type="ECO:0000313" key="2">
    <source>
        <dbReference type="EMBL" id="MCW8087602.1"/>
    </source>
</evidence>
<organism evidence="2 3">
    <name type="scientific">Sabulicella glaciei</name>
    <dbReference type="NCBI Taxonomy" id="2984948"/>
    <lineage>
        <taxon>Bacteria</taxon>
        <taxon>Pseudomonadati</taxon>
        <taxon>Pseudomonadota</taxon>
        <taxon>Alphaproteobacteria</taxon>
        <taxon>Acetobacterales</taxon>
        <taxon>Acetobacteraceae</taxon>
        <taxon>Sabulicella</taxon>
    </lineage>
</organism>
<gene>
    <name evidence="2" type="ORF">OF850_18405</name>
</gene>
<accession>A0ABT3NZL1</accession>
<name>A0ABT3NZL1_9PROT</name>
<dbReference type="InterPro" id="IPR024467">
    <property type="entry name" value="Xre/MbcA/ParS-like_toxin-bd"/>
</dbReference>
<evidence type="ECO:0000313" key="3">
    <source>
        <dbReference type="Proteomes" id="UP001526430"/>
    </source>
</evidence>
<reference evidence="2 3" key="1">
    <citation type="submission" date="2022-10" db="EMBL/GenBank/DDBJ databases">
        <title>Roseococcus glaciei nov., sp. nov., isolated from glacier.</title>
        <authorList>
            <person name="Liu Q."/>
            <person name="Xin Y.-H."/>
        </authorList>
    </citation>
    <scope>NUCLEOTIDE SEQUENCE [LARGE SCALE GENOMIC DNA]</scope>
    <source>
        <strain evidence="2 3">MDT2-1-1</strain>
    </source>
</reference>
<protein>
    <submittedName>
        <fullName evidence="2">MbcA/ParS/Xre antitoxin family protein</fullName>
    </submittedName>
</protein>